<reference evidence="2" key="1">
    <citation type="journal article" date="2014" name="Int. J. Syst. Evol. Microbiol.">
        <title>Complete genome sequence of Corynebacterium casei LMG S-19264T (=DSM 44701T), isolated from a smear-ripened cheese.</title>
        <authorList>
            <consortium name="US DOE Joint Genome Institute (JGI-PGF)"/>
            <person name="Walter F."/>
            <person name="Albersmeier A."/>
            <person name="Kalinowski J."/>
            <person name="Ruckert C."/>
        </authorList>
    </citation>
    <scope>NUCLEOTIDE SEQUENCE</scope>
    <source>
        <strain evidence="2">JCM 4518</strain>
    </source>
</reference>
<keyword evidence="3" id="KW-1185">Reference proteome</keyword>
<feature type="compositionally biased region" description="Low complexity" evidence="1">
    <location>
        <begin position="133"/>
        <end position="142"/>
    </location>
</feature>
<dbReference type="RefSeq" id="WP_189975192.1">
    <property type="nucleotide sequence ID" value="NZ_BMUL01000002.1"/>
</dbReference>
<evidence type="ECO:0000313" key="2">
    <source>
        <dbReference type="EMBL" id="GHA69108.1"/>
    </source>
</evidence>
<comment type="caution">
    <text evidence="2">The sequence shown here is derived from an EMBL/GenBank/DDBJ whole genome shotgun (WGS) entry which is preliminary data.</text>
</comment>
<reference evidence="2" key="2">
    <citation type="submission" date="2020-09" db="EMBL/GenBank/DDBJ databases">
        <authorList>
            <person name="Sun Q."/>
            <person name="Ohkuma M."/>
        </authorList>
    </citation>
    <scope>NUCLEOTIDE SEQUENCE</scope>
    <source>
        <strain evidence="2">JCM 4518</strain>
    </source>
</reference>
<gene>
    <name evidence="2" type="ORF">GCM10010305_09060</name>
</gene>
<name>A0A918SS13_9ACTN</name>
<feature type="region of interest" description="Disordered" evidence="1">
    <location>
        <begin position="82"/>
        <end position="142"/>
    </location>
</feature>
<dbReference type="Proteomes" id="UP000644020">
    <property type="component" value="Unassembled WGS sequence"/>
</dbReference>
<dbReference type="AlphaFoldDB" id="A0A918SS13"/>
<dbReference type="EMBL" id="BMUL01000002">
    <property type="protein sequence ID" value="GHA69108.1"/>
    <property type="molecule type" value="Genomic_DNA"/>
</dbReference>
<proteinExistence type="predicted"/>
<organism evidence="2 3">
    <name type="scientific">Streptomyces termitum</name>
    <dbReference type="NCBI Taxonomy" id="67368"/>
    <lineage>
        <taxon>Bacteria</taxon>
        <taxon>Bacillati</taxon>
        <taxon>Actinomycetota</taxon>
        <taxon>Actinomycetes</taxon>
        <taxon>Kitasatosporales</taxon>
        <taxon>Streptomycetaceae</taxon>
        <taxon>Streptomyces</taxon>
    </lineage>
</organism>
<feature type="compositionally biased region" description="Basic and acidic residues" evidence="1">
    <location>
        <begin position="92"/>
        <end position="110"/>
    </location>
</feature>
<protein>
    <submittedName>
        <fullName evidence="2">Uncharacterized protein</fullName>
    </submittedName>
</protein>
<evidence type="ECO:0000256" key="1">
    <source>
        <dbReference type="SAM" id="MobiDB-lite"/>
    </source>
</evidence>
<evidence type="ECO:0000313" key="3">
    <source>
        <dbReference type="Proteomes" id="UP000644020"/>
    </source>
</evidence>
<feature type="compositionally biased region" description="Low complexity" evidence="1">
    <location>
        <begin position="111"/>
        <end position="122"/>
    </location>
</feature>
<accession>A0A918SS13</accession>
<sequence>MERLHTAPAFGGGIPPRSALRPVHLSVLGGRTLNVAVPAPPSAGVSAARLELVRGRSAHRLPLEAEPQADGSLLLTATTALSFTDGPPARKPGPDRAPAESPGRDADRAPAEAPAEGAGPAGSQDTGQATGEAAARGPGRPGLPLSAGLWRLAVVLTGADGGETRTGVAAVGLPAADGPVAPVSPDPVRGALFRLMRSVDGFAVLRVRPPAHQAELDTFALRWDRVTVRGRLIAPRGPAASYTAQAVRRGGGAVVGAPVEWDGDTFAFDLPLATMAARKGGRWDVQLQRGRTGLRIARRLTDLRRRDQVIRTSFRIVALADGSLLRVHAYITPAGALAVSCAAFEGAPGGAEERV</sequence>